<dbReference type="Pfam" id="PF13726">
    <property type="entry name" value="Na_H_antiport_2"/>
    <property type="match status" value="1"/>
</dbReference>
<feature type="transmembrane region" description="Helical" evidence="6">
    <location>
        <begin position="185"/>
        <end position="205"/>
    </location>
</feature>
<organism evidence="9 10">
    <name type="scientific">Sediminibacillus dalangtanensis</name>
    <dbReference type="NCBI Taxonomy" id="2729421"/>
    <lineage>
        <taxon>Bacteria</taxon>
        <taxon>Bacillati</taxon>
        <taxon>Bacillota</taxon>
        <taxon>Bacilli</taxon>
        <taxon>Bacillales</taxon>
        <taxon>Bacillaceae</taxon>
        <taxon>Sediminibacillus</taxon>
    </lineage>
</organism>
<evidence type="ECO:0000259" key="7">
    <source>
        <dbReference type="Pfam" id="PF03553"/>
    </source>
</evidence>
<evidence type="ECO:0000313" key="10">
    <source>
        <dbReference type="Proteomes" id="UP000665043"/>
    </source>
</evidence>
<gene>
    <name evidence="9" type="ORF">ERJ70_01825</name>
</gene>
<accession>A0ABX7VRT2</accession>
<dbReference type="Proteomes" id="UP000665043">
    <property type="component" value="Chromosome"/>
</dbReference>
<feature type="transmembrane region" description="Helical" evidence="6">
    <location>
        <begin position="355"/>
        <end position="380"/>
    </location>
</feature>
<dbReference type="InterPro" id="IPR032813">
    <property type="entry name" value="Na_H_antiport_N"/>
</dbReference>
<evidence type="ECO:0000256" key="3">
    <source>
        <dbReference type="ARBA" id="ARBA00022692"/>
    </source>
</evidence>
<dbReference type="Pfam" id="PF03553">
    <property type="entry name" value="Na_H_antiporter"/>
    <property type="match status" value="1"/>
</dbReference>
<evidence type="ECO:0000256" key="6">
    <source>
        <dbReference type="SAM" id="Phobius"/>
    </source>
</evidence>
<evidence type="ECO:0000259" key="8">
    <source>
        <dbReference type="Pfam" id="PF13726"/>
    </source>
</evidence>
<feature type="transmembrane region" description="Helical" evidence="6">
    <location>
        <begin position="328"/>
        <end position="348"/>
    </location>
</feature>
<feature type="domain" description="Putative Na+/H+ antiporter N-terminal" evidence="8">
    <location>
        <begin position="5"/>
        <end position="89"/>
    </location>
</feature>
<feature type="domain" description="Na+/H+ antiporter NhaC-like C-terminal" evidence="7">
    <location>
        <begin position="143"/>
        <end position="433"/>
    </location>
</feature>
<keyword evidence="2" id="KW-1003">Cell membrane</keyword>
<dbReference type="InterPro" id="IPR052576">
    <property type="entry name" value="AA_Transporter-Related"/>
</dbReference>
<evidence type="ECO:0000256" key="1">
    <source>
        <dbReference type="ARBA" id="ARBA00004651"/>
    </source>
</evidence>
<comment type="subcellular location">
    <subcellularLocation>
        <location evidence="1">Cell membrane</location>
        <topology evidence="1">Multi-pass membrane protein</topology>
    </subcellularLocation>
</comment>
<keyword evidence="3 6" id="KW-0812">Transmembrane</keyword>
<keyword evidence="10" id="KW-1185">Reference proteome</keyword>
<evidence type="ECO:0000256" key="5">
    <source>
        <dbReference type="ARBA" id="ARBA00023136"/>
    </source>
</evidence>
<name>A0ABX7VRT2_9BACI</name>
<dbReference type="PANTHER" id="PTHR37821">
    <property type="entry name" value="AMINO ACID TRANSPORTER YUIF-RELATED"/>
    <property type="match status" value="1"/>
</dbReference>
<dbReference type="PANTHER" id="PTHR37821:SF1">
    <property type="entry name" value="AMINO ACID TRANSPORTER YUIF-RELATED"/>
    <property type="match status" value="1"/>
</dbReference>
<feature type="transmembrane region" description="Helical" evidence="6">
    <location>
        <begin position="59"/>
        <end position="82"/>
    </location>
</feature>
<dbReference type="InterPro" id="IPR018461">
    <property type="entry name" value="Na/H_Antiport_NhaC-like_C"/>
</dbReference>
<protein>
    <submittedName>
        <fullName evidence="9">Sodium:proton antiporter</fullName>
    </submittedName>
</protein>
<evidence type="ECO:0000256" key="4">
    <source>
        <dbReference type="ARBA" id="ARBA00022989"/>
    </source>
</evidence>
<feature type="transmembrane region" description="Helical" evidence="6">
    <location>
        <begin position="421"/>
        <end position="438"/>
    </location>
</feature>
<feature type="transmembrane region" description="Helical" evidence="6">
    <location>
        <begin position="239"/>
        <end position="255"/>
    </location>
</feature>
<dbReference type="EMBL" id="CP046956">
    <property type="protein sequence ID" value="QTM98158.1"/>
    <property type="molecule type" value="Genomic_DNA"/>
</dbReference>
<evidence type="ECO:0000313" key="9">
    <source>
        <dbReference type="EMBL" id="QTM98158.1"/>
    </source>
</evidence>
<proteinExistence type="predicted"/>
<sequence>MEWVVIISVLVLIALSLMRVNVIFAIIVAAEAAGLLTGLSLTETTNLMISGMGGLADTALSYVLLGIFAVMIGFSGIVGFLVKRLVKLISGKRSILLLVIAGAACLSQNVVPVHIAFIPILIPPLLHLFDKMKVDRRGVAAALTFGLKAPYLTIPAGFGLIFQGIIVSEMSANGMDVALSTVTKAMIFPGVGMVVGLLFAIFITYRKDRELSAISDSPLAEGEIAASAEHEQLVFSKHHFLTLIAIAAALVVQLITESLVLGALTGIVFMFALVVVPFRNGDRFVNEGIHMMGMIAFVMLIASGYAKVLTDTDAIKALVTSASQFLGTSHLVIAVVMLLVGLLVTIGIGSSFGTIPIIAALFVPICLEVGFSPMATAALIGTAAGLGDAGSPASDSTLGPTSGLNADGNHHHIWDTCVPTFMHYNIPLFIFGVLAAVVL</sequence>
<evidence type="ECO:0000256" key="2">
    <source>
        <dbReference type="ARBA" id="ARBA00022475"/>
    </source>
</evidence>
<keyword evidence="4 6" id="KW-1133">Transmembrane helix</keyword>
<feature type="transmembrane region" description="Helical" evidence="6">
    <location>
        <begin position="94"/>
        <end position="122"/>
    </location>
</feature>
<dbReference type="RefSeq" id="WP_209366745.1">
    <property type="nucleotide sequence ID" value="NZ_CP046956.1"/>
</dbReference>
<keyword evidence="5 6" id="KW-0472">Membrane</keyword>
<reference evidence="9 10" key="1">
    <citation type="submission" date="2019-12" db="EMBL/GenBank/DDBJ databases">
        <title>The whole genome sequencing of a strain isolated from a Mars analog, Dalangtan Playa.</title>
        <authorList>
            <person name="Huang T."/>
        </authorList>
    </citation>
    <scope>NUCLEOTIDE SEQUENCE [LARGE SCALE GENOMIC DNA]</scope>
    <source>
        <strain evidence="9 10">DP4-553-S</strain>
    </source>
</reference>
<feature type="transmembrane region" description="Helical" evidence="6">
    <location>
        <begin position="290"/>
        <end position="308"/>
    </location>
</feature>